<gene>
    <name evidence="7" type="ORF">DJ70_14580</name>
</gene>
<reference evidence="7 8" key="1">
    <citation type="journal article" date="2014" name="Front. Microbiol.">
        <title>Population and genomic analysis of the genus Halorubrum.</title>
        <authorList>
            <person name="Fullmer M.S."/>
            <person name="Soucy S.M."/>
            <person name="Swithers K.S."/>
            <person name="Makkay A.M."/>
            <person name="Wheeler R."/>
            <person name="Ventosa A."/>
            <person name="Gogarten J.P."/>
            <person name="Papke R.T."/>
        </authorList>
    </citation>
    <scope>NUCLEOTIDE SEQUENCE [LARGE SCALE GENOMIC DNA]</scope>
    <source>
        <strain evidence="7 8">Cb34</strain>
    </source>
</reference>
<name>A0A256ICJ2_9EURY</name>
<dbReference type="InterPro" id="IPR051533">
    <property type="entry name" value="WaaL-like"/>
</dbReference>
<feature type="domain" description="O-antigen ligase-related" evidence="6">
    <location>
        <begin position="164"/>
        <end position="291"/>
    </location>
</feature>
<dbReference type="Pfam" id="PF04932">
    <property type="entry name" value="Wzy_C"/>
    <property type="match status" value="1"/>
</dbReference>
<feature type="transmembrane region" description="Helical" evidence="5">
    <location>
        <begin position="159"/>
        <end position="175"/>
    </location>
</feature>
<feature type="transmembrane region" description="Helical" evidence="5">
    <location>
        <begin position="83"/>
        <end position="104"/>
    </location>
</feature>
<dbReference type="GO" id="GO:0016020">
    <property type="term" value="C:membrane"/>
    <property type="evidence" value="ECO:0007669"/>
    <property type="project" value="UniProtKB-SubCell"/>
</dbReference>
<feature type="transmembrane region" description="Helical" evidence="5">
    <location>
        <begin position="27"/>
        <end position="48"/>
    </location>
</feature>
<evidence type="ECO:0000259" key="6">
    <source>
        <dbReference type="Pfam" id="PF04932"/>
    </source>
</evidence>
<feature type="transmembrane region" description="Helical" evidence="5">
    <location>
        <begin position="181"/>
        <end position="198"/>
    </location>
</feature>
<feature type="transmembrane region" description="Helical" evidence="5">
    <location>
        <begin position="284"/>
        <end position="303"/>
    </location>
</feature>
<dbReference type="InterPro" id="IPR007016">
    <property type="entry name" value="O-antigen_ligase-rel_domated"/>
</dbReference>
<sequence>MLIILTTLYLTALTYYNGKITIAKVQVLVFVLFCTVLATILTTTLVQQGSLRRLVTYIGYLLVAIILFLNIKSISDAERVLRAAFLSAVAISVLTVIHSLTYPVGLPFGQAYLGQRTVVGLTIPFQRTLGLPNISYGGFGMMLMIATPYYLYKGIKNRSKGILLAVLVVAFAIMISQSRSTWAATSVAIFIIITTYILKRYNRKVKIAYVFGILTPALTLLPSIVEALISIRSGSLSSRIEQYQVALNLLQSNPLTGVGLNNISQYYSEYIIHSGFLRIGAESGIITLLLVTLIWIIPSLFTIKGIFSSSGHTMIRTGVIAGIAAMAIEANISPGFSKAPWILLATGLGIYFVAGSTTQTDS</sequence>
<evidence type="ECO:0000256" key="5">
    <source>
        <dbReference type="SAM" id="Phobius"/>
    </source>
</evidence>
<keyword evidence="4 5" id="KW-0472">Membrane</keyword>
<keyword evidence="3 5" id="KW-1133">Transmembrane helix</keyword>
<evidence type="ECO:0000256" key="2">
    <source>
        <dbReference type="ARBA" id="ARBA00022692"/>
    </source>
</evidence>
<comment type="caution">
    <text evidence="7">The sequence shown here is derived from an EMBL/GenBank/DDBJ whole genome shotgun (WGS) entry which is preliminary data.</text>
</comment>
<dbReference type="AlphaFoldDB" id="A0A256ICJ2"/>
<evidence type="ECO:0000313" key="7">
    <source>
        <dbReference type="EMBL" id="OYR54183.1"/>
    </source>
</evidence>
<dbReference type="PANTHER" id="PTHR37422">
    <property type="entry name" value="TEICHURONIC ACID BIOSYNTHESIS PROTEIN TUAE"/>
    <property type="match status" value="1"/>
</dbReference>
<evidence type="ECO:0000256" key="1">
    <source>
        <dbReference type="ARBA" id="ARBA00004141"/>
    </source>
</evidence>
<keyword evidence="8" id="KW-1185">Reference proteome</keyword>
<protein>
    <recommendedName>
        <fullName evidence="6">O-antigen ligase-related domain-containing protein</fullName>
    </recommendedName>
</protein>
<proteinExistence type="predicted"/>
<feature type="transmembrane region" description="Helical" evidence="5">
    <location>
        <begin position="54"/>
        <end position="71"/>
    </location>
</feature>
<feature type="transmembrane region" description="Helical" evidence="5">
    <location>
        <begin position="207"/>
        <end position="229"/>
    </location>
</feature>
<dbReference type="EMBL" id="NHPJ01000130">
    <property type="protein sequence ID" value="OYR54183.1"/>
    <property type="molecule type" value="Genomic_DNA"/>
</dbReference>
<evidence type="ECO:0000313" key="8">
    <source>
        <dbReference type="Proteomes" id="UP000216308"/>
    </source>
</evidence>
<feature type="transmembrane region" description="Helical" evidence="5">
    <location>
        <begin position="134"/>
        <end position="152"/>
    </location>
</feature>
<evidence type="ECO:0000256" key="3">
    <source>
        <dbReference type="ARBA" id="ARBA00022989"/>
    </source>
</evidence>
<evidence type="ECO:0000256" key="4">
    <source>
        <dbReference type="ARBA" id="ARBA00023136"/>
    </source>
</evidence>
<organism evidence="7 8">
    <name type="scientific">Halorubrum halodurans</name>
    <dbReference type="NCBI Taxonomy" id="1383851"/>
    <lineage>
        <taxon>Archaea</taxon>
        <taxon>Methanobacteriati</taxon>
        <taxon>Methanobacteriota</taxon>
        <taxon>Stenosarchaea group</taxon>
        <taxon>Halobacteria</taxon>
        <taxon>Halobacteriales</taxon>
        <taxon>Haloferacaceae</taxon>
        <taxon>Halorubrum</taxon>
    </lineage>
</organism>
<comment type="subcellular location">
    <subcellularLocation>
        <location evidence="1">Membrane</location>
        <topology evidence="1">Multi-pass membrane protein</topology>
    </subcellularLocation>
</comment>
<keyword evidence="2 5" id="KW-0812">Transmembrane</keyword>
<dbReference type="PANTHER" id="PTHR37422:SF13">
    <property type="entry name" value="LIPOPOLYSACCHARIDE BIOSYNTHESIS PROTEIN PA4999-RELATED"/>
    <property type="match status" value="1"/>
</dbReference>
<dbReference type="Proteomes" id="UP000216308">
    <property type="component" value="Unassembled WGS sequence"/>
</dbReference>
<accession>A0A256ICJ2</accession>